<reference evidence="1 2" key="1">
    <citation type="submission" date="2019-09" db="EMBL/GenBank/DDBJ databases">
        <title>Bird 10,000 Genomes (B10K) Project - Family phase.</title>
        <authorList>
            <person name="Zhang G."/>
        </authorList>
    </citation>
    <scope>NUCLEOTIDE SEQUENCE [LARGE SCALE GENOMIC DNA]</scope>
    <source>
        <strain evidence="1">B10K-DU-029-49</strain>
        <tissue evidence="1">Liver</tissue>
    </source>
</reference>
<organism evidence="1 2">
    <name type="scientific">Dasyornis broadbenti</name>
    <name type="common">rufous bristle-bird</name>
    <dbReference type="NCBI Taxonomy" id="243059"/>
    <lineage>
        <taxon>Eukaryota</taxon>
        <taxon>Metazoa</taxon>
        <taxon>Chordata</taxon>
        <taxon>Craniata</taxon>
        <taxon>Vertebrata</taxon>
        <taxon>Euteleostomi</taxon>
        <taxon>Archelosauria</taxon>
        <taxon>Archosauria</taxon>
        <taxon>Dinosauria</taxon>
        <taxon>Saurischia</taxon>
        <taxon>Theropoda</taxon>
        <taxon>Coelurosauria</taxon>
        <taxon>Aves</taxon>
        <taxon>Neognathae</taxon>
        <taxon>Neoaves</taxon>
        <taxon>Telluraves</taxon>
        <taxon>Australaves</taxon>
        <taxon>Passeriformes</taxon>
        <taxon>Meliphagoidea</taxon>
        <taxon>Dasyornithidae</taxon>
        <taxon>Dasyornis</taxon>
    </lineage>
</organism>
<comment type="caution">
    <text evidence="1">The sequence shown here is derived from an EMBL/GenBank/DDBJ whole genome shotgun (WGS) entry which is preliminary data.</text>
</comment>
<dbReference type="AlphaFoldDB" id="A0A7K6HGV3"/>
<accession>A0A7K6HGV3</accession>
<keyword evidence="2" id="KW-1185">Reference proteome</keyword>
<feature type="non-terminal residue" evidence="1">
    <location>
        <position position="87"/>
    </location>
</feature>
<evidence type="ECO:0000313" key="2">
    <source>
        <dbReference type="Proteomes" id="UP000521322"/>
    </source>
</evidence>
<evidence type="ECO:0000313" key="1">
    <source>
        <dbReference type="EMBL" id="NWV74731.1"/>
    </source>
</evidence>
<gene>
    <name evidence="1" type="primary">Erv31_0</name>
    <name evidence="1" type="ORF">DASBRO_R16406</name>
</gene>
<protein>
    <submittedName>
        <fullName evidence="1">ENR1 protein</fullName>
    </submittedName>
</protein>
<dbReference type="EMBL" id="VZRN01000901">
    <property type="protein sequence ID" value="NWV74731.1"/>
    <property type="molecule type" value="Genomic_DNA"/>
</dbReference>
<proteinExistence type="predicted"/>
<sequence length="87" mass="10029">NTERLYLCYKLGTDPYSEILGISKFWKNLKKQEENHWEAPDGMFWICGRRAYPKLPSHWKGSCTLGIIQLGFFVLPGRDGNKLGVPL</sequence>
<name>A0A7K6HGV3_9PASS</name>
<dbReference type="Proteomes" id="UP000521322">
    <property type="component" value="Unassembled WGS sequence"/>
</dbReference>
<feature type="non-terminal residue" evidence="1">
    <location>
        <position position="1"/>
    </location>
</feature>